<keyword evidence="2" id="KW-1185">Reference proteome</keyword>
<protein>
    <submittedName>
        <fullName evidence="1">Uncharacterized protein</fullName>
    </submittedName>
</protein>
<organism evidence="1 2">
    <name type="scientific">Caligus rogercresseyi</name>
    <name type="common">Sea louse</name>
    <dbReference type="NCBI Taxonomy" id="217165"/>
    <lineage>
        <taxon>Eukaryota</taxon>
        <taxon>Metazoa</taxon>
        <taxon>Ecdysozoa</taxon>
        <taxon>Arthropoda</taxon>
        <taxon>Crustacea</taxon>
        <taxon>Multicrustacea</taxon>
        <taxon>Hexanauplia</taxon>
        <taxon>Copepoda</taxon>
        <taxon>Siphonostomatoida</taxon>
        <taxon>Caligidae</taxon>
        <taxon>Caligus</taxon>
    </lineage>
</organism>
<dbReference type="Proteomes" id="UP000595437">
    <property type="component" value="Chromosome 13"/>
</dbReference>
<accession>A0A7T8GVW8</accession>
<proteinExistence type="predicted"/>
<evidence type="ECO:0000313" key="1">
    <source>
        <dbReference type="EMBL" id="QQP38415.1"/>
    </source>
</evidence>
<dbReference type="EMBL" id="CP045902">
    <property type="protein sequence ID" value="QQP38415.1"/>
    <property type="molecule type" value="Genomic_DNA"/>
</dbReference>
<evidence type="ECO:0000313" key="2">
    <source>
        <dbReference type="Proteomes" id="UP000595437"/>
    </source>
</evidence>
<reference evidence="2" key="1">
    <citation type="submission" date="2021-01" db="EMBL/GenBank/DDBJ databases">
        <title>Caligus Genome Assembly.</title>
        <authorList>
            <person name="Gallardo-Escarate C."/>
        </authorList>
    </citation>
    <scope>NUCLEOTIDE SEQUENCE [LARGE SCALE GENOMIC DNA]</scope>
</reference>
<name>A0A7T8GVW8_CALRO</name>
<gene>
    <name evidence="1" type="ORF">FKW44_018982</name>
</gene>
<sequence>MSSFIERVSSIALSEERSRAFLKERECLRRIPFKCATCRDETRLGNTSKGLIWRCNKHRNKSFSERHGYF</sequence>
<dbReference type="AlphaFoldDB" id="A0A7T8GVW8"/>